<dbReference type="eggNOG" id="ENOG5032PUI">
    <property type="taxonomic scope" value="Bacteria"/>
</dbReference>
<gene>
    <name evidence="1" type="ORF">HMPREF0004_1753</name>
</gene>
<reference evidence="2" key="1">
    <citation type="submission" date="2010-03" db="EMBL/GenBank/DDBJ databases">
        <title>Complete sequence of Mobiluncus curtisii ATCC 43063.</title>
        <authorList>
            <person name="Muzny D."/>
            <person name="Qin X."/>
            <person name="Deng J."/>
            <person name="Jiang H."/>
            <person name="Liu Y."/>
            <person name="Qu J."/>
            <person name="Song X.-Z."/>
            <person name="Zhang L."/>
            <person name="Thornton R."/>
            <person name="Coyle M."/>
            <person name="Francisco L."/>
            <person name="Jackson L."/>
            <person name="Javaid M."/>
            <person name="Korchina V."/>
            <person name="Kovar C."/>
            <person name="Mata R."/>
            <person name="Mathew T."/>
            <person name="Ngo R."/>
            <person name="Nguyen L."/>
            <person name="Nguyen N."/>
            <person name="Okwuonu G."/>
            <person name="Ongeri F."/>
            <person name="Pham C."/>
            <person name="Simmons D."/>
            <person name="Wilczek-Boney K."/>
            <person name="Hale W."/>
            <person name="Jakkamsetti A."/>
            <person name="Pham P."/>
            <person name="Ruth R."/>
            <person name="San Lucas F."/>
            <person name="Warren J."/>
            <person name="Zhang J."/>
            <person name="Zhao Z."/>
            <person name="Zhou C."/>
            <person name="Zhu D."/>
            <person name="Lee S."/>
            <person name="Bess C."/>
            <person name="Blankenburg K."/>
            <person name="Forbes L."/>
            <person name="Fu Q."/>
            <person name="Gubbala S."/>
            <person name="Hirani K."/>
            <person name="Jayaseelan J.C."/>
            <person name="Lara F."/>
            <person name="Munidasa M."/>
            <person name="Palculict T."/>
            <person name="Patil S."/>
            <person name="Pu L.-L."/>
            <person name="Saada N."/>
            <person name="Tang L."/>
            <person name="Weissenberger G."/>
            <person name="Zhu Y."/>
            <person name="Hemphill L."/>
            <person name="Shang Y."/>
            <person name="Youmans B."/>
            <person name="Ayvaz T."/>
            <person name="Ross M."/>
            <person name="Santibanez J."/>
            <person name="Aqrawi P."/>
            <person name="Gross S."/>
            <person name="Joshi V."/>
            <person name="Fowler G."/>
            <person name="Nazareth L."/>
            <person name="Reid J."/>
            <person name="Worley K."/>
            <person name="Petrosino J."/>
            <person name="Highlander S."/>
            <person name="Gibbs R."/>
            <person name="Gibbs R."/>
        </authorList>
    </citation>
    <scope>NUCLEOTIDE SEQUENCE [LARGE SCALE GENOMIC DNA]</scope>
    <source>
        <strain evidence="2">ATCC 43553</strain>
    </source>
</reference>
<dbReference type="Proteomes" id="UP000004510">
    <property type="component" value="Unassembled WGS sequence"/>
</dbReference>
<evidence type="ECO:0000313" key="1">
    <source>
        <dbReference type="EMBL" id="EFF76893.1"/>
    </source>
</evidence>
<sequence length="146" mass="15873">MLVVRAFAAGILPAHFSEERPMLTEIVTRALSQLTGSALNGDGIKGQFQYAYASDDGQFVAILTHDMTTYVVDLNTQRYFAECGGSPRGFAGHVLEMEGAAARSHPWPAANDLFDLDMDADELSWRQCPGLRHASAPNRSVESRAA</sequence>
<dbReference type="HOGENOM" id="CLU_1987762_0_0_4"/>
<evidence type="ECO:0000313" key="2">
    <source>
        <dbReference type="Proteomes" id="UP000004510"/>
    </source>
</evidence>
<name>D4X8F6_9BURK</name>
<comment type="caution">
    <text evidence="1">The sequence shown here is derived from an EMBL/GenBank/DDBJ whole genome shotgun (WGS) entry which is preliminary data.</text>
</comment>
<proteinExistence type="predicted"/>
<protein>
    <submittedName>
        <fullName evidence="1">Uncharacterized protein</fullName>
    </submittedName>
</protein>
<dbReference type="AlphaFoldDB" id="D4X8F6"/>
<dbReference type="EMBL" id="ADMS01000042">
    <property type="protein sequence ID" value="EFF76893.1"/>
    <property type="molecule type" value="Genomic_DNA"/>
</dbReference>
<dbReference type="PATRIC" id="fig|742159.3.peg.2673"/>
<accession>D4X8F6</accession>
<organism evidence="1 2">
    <name type="scientific">Achromobacter piechaudii ATCC 43553</name>
    <dbReference type="NCBI Taxonomy" id="742159"/>
    <lineage>
        <taxon>Bacteria</taxon>
        <taxon>Pseudomonadati</taxon>
        <taxon>Pseudomonadota</taxon>
        <taxon>Betaproteobacteria</taxon>
        <taxon>Burkholderiales</taxon>
        <taxon>Alcaligenaceae</taxon>
        <taxon>Achromobacter</taxon>
    </lineage>
</organism>